<accession>A0A834NYN7</accession>
<comment type="caution">
    <text evidence="2">The sequence shown here is derived from an EMBL/GenBank/DDBJ whole genome shotgun (WGS) entry which is preliminary data.</text>
</comment>
<evidence type="ECO:0000313" key="3">
    <source>
        <dbReference type="Proteomes" id="UP000600918"/>
    </source>
</evidence>
<keyword evidence="3" id="KW-1185">Reference proteome</keyword>
<dbReference type="Proteomes" id="UP000600918">
    <property type="component" value="Unassembled WGS sequence"/>
</dbReference>
<gene>
    <name evidence="2" type="ORF">H0235_009364</name>
</gene>
<feature type="compositionally biased region" description="Basic and acidic residues" evidence="1">
    <location>
        <begin position="98"/>
        <end position="109"/>
    </location>
</feature>
<evidence type="ECO:0000313" key="2">
    <source>
        <dbReference type="EMBL" id="KAF7421528.1"/>
    </source>
</evidence>
<protein>
    <submittedName>
        <fullName evidence="2">Uncharacterized protein</fullName>
    </submittedName>
</protein>
<reference evidence="2" key="1">
    <citation type="journal article" date="2020" name="G3 (Bethesda)">
        <title>High-Quality Assemblies for Three Invasive Social Wasps from the &lt;i&gt;Vespula&lt;/i&gt; Genus.</title>
        <authorList>
            <person name="Harrop T.W.R."/>
            <person name="Guhlin J."/>
            <person name="McLaughlin G.M."/>
            <person name="Permina E."/>
            <person name="Stockwell P."/>
            <person name="Gilligan J."/>
            <person name="Le Lec M.F."/>
            <person name="Gruber M.A.M."/>
            <person name="Quinn O."/>
            <person name="Lovegrove M."/>
            <person name="Duncan E.J."/>
            <person name="Remnant E.J."/>
            <person name="Van Eeckhoven J."/>
            <person name="Graham B."/>
            <person name="Knapp R.A."/>
            <person name="Langford K.W."/>
            <person name="Kronenberg Z."/>
            <person name="Press M.O."/>
            <person name="Eacker S.M."/>
            <person name="Wilson-Rankin E.E."/>
            <person name="Purcell J."/>
            <person name="Lester P.J."/>
            <person name="Dearden P.K."/>
        </authorList>
    </citation>
    <scope>NUCLEOTIDE SEQUENCE</scope>
    <source>
        <strain evidence="2">Volc-1</strain>
    </source>
</reference>
<name>A0A834NYN7_VESPE</name>
<proteinExistence type="predicted"/>
<sequence length="109" mass="12242">MLNDFAVYVSSVEQELWSSEHLETANNVTLHYLWSLVCPVTSLSVWRPSRSALFSTDAAAFGTANDSVEEWISMSESSSLHSREESTVLVRPGSNRRILQEDHESHQSS</sequence>
<dbReference type="EMBL" id="JACSDY010000008">
    <property type="protein sequence ID" value="KAF7421528.1"/>
    <property type="molecule type" value="Genomic_DNA"/>
</dbReference>
<dbReference type="AlphaFoldDB" id="A0A834NYN7"/>
<evidence type="ECO:0000256" key="1">
    <source>
        <dbReference type="SAM" id="MobiDB-lite"/>
    </source>
</evidence>
<organism evidence="2 3">
    <name type="scientific">Vespula pensylvanica</name>
    <name type="common">Western yellow jacket</name>
    <name type="synonym">Wasp</name>
    <dbReference type="NCBI Taxonomy" id="30213"/>
    <lineage>
        <taxon>Eukaryota</taxon>
        <taxon>Metazoa</taxon>
        <taxon>Ecdysozoa</taxon>
        <taxon>Arthropoda</taxon>
        <taxon>Hexapoda</taxon>
        <taxon>Insecta</taxon>
        <taxon>Pterygota</taxon>
        <taxon>Neoptera</taxon>
        <taxon>Endopterygota</taxon>
        <taxon>Hymenoptera</taxon>
        <taxon>Apocrita</taxon>
        <taxon>Aculeata</taxon>
        <taxon>Vespoidea</taxon>
        <taxon>Vespidae</taxon>
        <taxon>Vespinae</taxon>
        <taxon>Vespula</taxon>
    </lineage>
</organism>
<feature type="region of interest" description="Disordered" evidence="1">
    <location>
        <begin position="76"/>
        <end position="109"/>
    </location>
</feature>